<accession>A0A3M8D9B9</accession>
<evidence type="ECO:0000313" key="1">
    <source>
        <dbReference type="EMBL" id="RNB83885.1"/>
    </source>
</evidence>
<comment type="caution">
    <text evidence="1">The sequence shown here is derived from an EMBL/GenBank/DDBJ whole genome shotgun (WGS) entry which is preliminary data.</text>
</comment>
<organism evidence="1 2">
    <name type="scientific">Brevibacillus nitrificans</name>
    <dbReference type="NCBI Taxonomy" id="651560"/>
    <lineage>
        <taxon>Bacteria</taxon>
        <taxon>Bacillati</taxon>
        <taxon>Bacillota</taxon>
        <taxon>Bacilli</taxon>
        <taxon>Bacillales</taxon>
        <taxon>Paenibacillaceae</taxon>
        <taxon>Brevibacillus</taxon>
    </lineage>
</organism>
<keyword evidence="2" id="KW-1185">Reference proteome</keyword>
<evidence type="ECO:0000313" key="2">
    <source>
        <dbReference type="Proteomes" id="UP000269573"/>
    </source>
</evidence>
<gene>
    <name evidence="1" type="ORF">EDM59_15305</name>
</gene>
<name>A0A3M8D9B9_9BACL</name>
<dbReference type="AlphaFoldDB" id="A0A3M8D9B9"/>
<protein>
    <submittedName>
        <fullName evidence="1">Uncharacterized protein</fullName>
    </submittedName>
</protein>
<sequence length="72" mass="8268">MFDSARLHHKGIMETAEMPFFCCRKEDQPVTPKIKQPFLLCKGKVATPFTFRLNSHAIVSVSNKTWGKEMPE</sequence>
<dbReference type="EMBL" id="RHHU01000010">
    <property type="protein sequence ID" value="RNB83885.1"/>
    <property type="molecule type" value="Genomic_DNA"/>
</dbReference>
<dbReference type="Proteomes" id="UP000269573">
    <property type="component" value="Unassembled WGS sequence"/>
</dbReference>
<reference evidence="1 2" key="1">
    <citation type="submission" date="2018-10" db="EMBL/GenBank/DDBJ databases">
        <title>Phylogenomics of Brevibacillus.</title>
        <authorList>
            <person name="Dunlap C."/>
        </authorList>
    </citation>
    <scope>NUCLEOTIDE SEQUENCE [LARGE SCALE GENOMIC DNA]</scope>
    <source>
        <strain evidence="1 2">JCM 15774</strain>
    </source>
</reference>
<proteinExistence type="predicted"/>